<dbReference type="InterPro" id="IPR003439">
    <property type="entry name" value="ABC_transporter-like_ATP-bd"/>
</dbReference>
<dbReference type="FunFam" id="3.40.50.300:FF:000020">
    <property type="entry name" value="Amino acid ABC transporter ATP-binding component"/>
    <property type="match status" value="1"/>
</dbReference>
<dbReference type="InterPro" id="IPR003593">
    <property type="entry name" value="AAA+_ATPase"/>
</dbReference>
<comment type="subcellular location">
    <subcellularLocation>
        <location evidence="1">Cell membrane</location>
        <topology evidence="1">Peripheral membrane protein</topology>
    </subcellularLocation>
</comment>
<dbReference type="CDD" id="cd03262">
    <property type="entry name" value="ABC_HisP_GlnQ"/>
    <property type="match status" value="1"/>
</dbReference>
<dbReference type="PROSITE" id="PS50893">
    <property type="entry name" value="ABC_TRANSPORTER_2"/>
    <property type="match status" value="1"/>
</dbReference>
<evidence type="ECO:0000259" key="9">
    <source>
        <dbReference type="PROSITE" id="PS50893"/>
    </source>
</evidence>
<gene>
    <name evidence="10" type="primary">gltQ</name>
    <name evidence="10" type="ORF">SAE02_05900</name>
</gene>
<evidence type="ECO:0000256" key="1">
    <source>
        <dbReference type="ARBA" id="ARBA00004202"/>
    </source>
</evidence>
<keyword evidence="11" id="KW-1185">Reference proteome</keyword>
<dbReference type="GO" id="GO:0005886">
    <property type="term" value="C:plasma membrane"/>
    <property type="evidence" value="ECO:0007669"/>
    <property type="project" value="UniProtKB-SubCell"/>
</dbReference>
<dbReference type="GO" id="GO:0015424">
    <property type="term" value="F:ABC-type amino acid transporter activity"/>
    <property type="evidence" value="ECO:0007669"/>
    <property type="project" value="InterPro"/>
</dbReference>
<evidence type="ECO:0000313" key="11">
    <source>
        <dbReference type="Proteomes" id="UP000321523"/>
    </source>
</evidence>
<keyword evidence="7" id="KW-0029">Amino-acid transport</keyword>
<dbReference type="PIRSF" id="PIRSF039085">
    <property type="entry name" value="ABC_ATPase_HisP"/>
    <property type="match status" value="1"/>
</dbReference>
<protein>
    <submittedName>
        <fullName evidence="10">Glutamate ABC transporter ATP-binding protein</fullName>
    </submittedName>
</protein>
<feature type="domain" description="ABC transporter" evidence="9">
    <location>
        <begin position="13"/>
        <end position="248"/>
    </location>
</feature>
<accession>A0A512DJ15</accession>
<dbReference type="Gene3D" id="3.40.50.300">
    <property type="entry name" value="P-loop containing nucleotide triphosphate hydrolases"/>
    <property type="match status" value="1"/>
</dbReference>
<dbReference type="InterPro" id="IPR017871">
    <property type="entry name" value="ABC_transporter-like_CS"/>
</dbReference>
<dbReference type="Proteomes" id="UP000321523">
    <property type="component" value="Unassembled WGS sequence"/>
</dbReference>
<proteinExistence type="inferred from homology"/>
<keyword evidence="5" id="KW-0547">Nucleotide-binding</keyword>
<evidence type="ECO:0000256" key="7">
    <source>
        <dbReference type="ARBA" id="ARBA00022970"/>
    </source>
</evidence>
<dbReference type="InterPro" id="IPR027417">
    <property type="entry name" value="P-loop_NTPase"/>
</dbReference>
<dbReference type="InterPro" id="IPR030679">
    <property type="entry name" value="ABC_ATPase_HisP-typ"/>
</dbReference>
<dbReference type="GO" id="GO:0016887">
    <property type="term" value="F:ATP hydrolysis activity"/>
    <property type="evidence" value="ECO:0007669"/>
    <property type="project" value="InterPro"/>
</dbReference>
<dbReference type="AlphaFoldDB" id="A0A512DJ15"/>
<keyword evidence="3" id="KW-0813">Transport</keyword>
<dbReference type="OrthoDB" id="9802264at2"/>
<dbReference type="InterPro" id="IPR050086">
    <property type="entry name" value="MetN_ABC_transporter-like"/>
</dbReference>
<keyword evidence="6 10" id="KW-0067">ATP-binding</keyword>
<name>A0A512DJ15_9PROT</name>
<evidence type="ECO:0000256" key="2">
    <source>
        <dbReference type="ARBA" id="ARBA00005417"/>
    </source>
</evidence>
<evidence type="ECO:0000256" key="5">
    <source>
        <dbReference type="ARBA" id="ARBA00022741"/>
    </source>
</evidence>
<dbReference type="SMART" id="SM00382">
    <property type="entry name" value="AAA"/>
    <property type="match status" value="1"/>
</dbReference>
<dbReference type="SUPFAM" id="SSF52540">
    <property type="entry name" value="P-loop containing nucleoside triphosphate hydrolases"/>
    <property type="match status" value="1"/>
</dbReference>
<evidence type="ECO:0000313" key="10">
    <source>
        <dbReference type="EMBL" id="GEO36442.1"/>
    </source>
</evidence>
<dbReference type="PANTHER" id="PTHR43166">
    <property type="entry name" value="AMINO ACID IMPORT ATP-BINDING PROTEIN"/>
    <property type="match status" value="1"/>
</dbReference>
<organism evidence="10 11">
    <name type="scientific">Skermanella aerolata</name>
    <dbReference type="NCBI Taxonomy" id="393310"/>
    <lineage>
        <taxon>Bacteria</taxon>
        <taxon>Pseudomonadati</taxon>
        <taxon>Pseudomonadota</taxon>
        <taxon>Alphaproteobacteria</taxon>
        <taxon>Rhodospirillales</taxon>
        <taxon>Azospirillaceae</taxon>
        <taxon>Skermanella</taxon>
    </lineage>
</organism>
<reference evidence="10 11" key="1">
    <citation type="submission" date="2019-07" db="EMBL/GenBank/DDBJ databases">
        <title>Whole genome shotgun sequence of Skermanella aerolata NBRC 106429.</title>
        <authorList>
            <person name="Hosoyama A."/>
            <person name="Uohara A."/>
            <person name="Ohji S."/>
            <person name="Ichikawa N."/>
        </authorList>
    </citation>
    <scope>NUCLEOTIDE SEQUENCE [LARGE SCALE GENOMIC DNA]</scope>
    <source>
        <strain evidence="10 11">NBRC 106429</strain>
    </source>
</reference>
<keyword evidence="8" id="KW-0472">Membrane</keyword>
<keyword evidence="4" id="KW-1003">Cell membrane</keyword>
<sequence length="252" mass="27460">MTAAVSPSSPPLISVRGLVKSFKGMRALDGVDADIARGEVLVVIGPSGSGKSTFIRCLNGLEMPTDGRIEVDGAPVQTRSNRDWRRARQRIGMVFQDYSLFPHMTVLRNICLAPQRAGVATAAQAEETAIRLLRRVGLAHKADSYPVELSGGQQQRVAIVRALAMKPDAILFDEPTSALDPETVGEVLAVMRELAREGMTMVVVTHEMGFAREVADRVMFMDRGRIVETGTPAQVFGSPAEPRTREFLDMIL</sequence>
<dbReference type="Pfam" id="PF00005">
    <property type="entry name" value="ABC_tran"/>
    <property type="match status" value="1"/>
</dbReference>
<dbReference type="PANTHER" id="PTHR43166:SF9">
    <property type="entry name" value="GLUTAMATE_ASPARTATE IMPORT ATP-BINDING PROTEIN GLTL"/>
    <property type="match status" value="1"/>
</dbReference>
<evidence type="ECO:0000256" key="4">
    <source>
        <dbReference type="ARBA" id="ARBA00022475"/>
    </source>
</evidence>
<evidence type="ECO:0000256" key="6">
    <source>
        <dbReference type="ARBA" id="ARBA00022840"/>
    </source>
</evidence>
<dbReference type="EMBL" id="BJYZ01000002">
    <property type="protein sequence ID" value="GEO36442.1"/>
    <property type="molecule type" value="Genomic_DNA"/>
</dbReference>
<comment type="similarity">
    <text evidence="2">Belongs to the ABC transporter superfamily.</text>
</comment>
<evidence type="ECO:0000256" key="3">
    <source>
        <dbReference type="ARBA" id="ARBA00022448"/>
    </source>
</evidence>
<dbReference type="RefSeq" id="WP_044425440.1">
    <property type="nucleotide sequence ID" value="NZ_BJYZ01000002.1"/>
</dbReference>
<dbReference type="GO" id="GO:0005524">
    <property type="term" value="F:ATP binding"/>
    <property type="evidence" value="ECO:0007669"/>
    <property type="project" value="UniProtKB-KW"/>
</dbReference>
<evidence type="ECO:0000256" key="8">
    <source>
        <dbReference type="ARBA" id="ARBA00023136"/>
    </source>
</evidence>
<comment type="caution">
    <text evidence="10">The sequence shown here is derived from an EMBL/GenBank/DDBJ whole genome shotgun (WGS) entry which is preliminary data.</text>
</comment>
<dbReference type="PROSITE" id="PS00211">
    <property type="entry name" value="ABC_TRANSPORTER_1"/>
    <property type="match status" value="1"/>
</dbReference>